<dbReference type="Gene3D" id="3.40.50.1820">
    <property type="entry name" value="alpha/beta hydrolase"/>
    <property type="match status" value="1"/>
</dbReference>
<dbReference type="OrthoDB" id="5519806at2"/>
<feature type="chain" id="PRO_5002463583" description="Peptidase S33 tripeptidyl aminopeptidase-like C-terminal domain-containing protein" evidence="1">
    <location>
        <begin position="26"/>
        <end position="546"/>
    </location>
</feature>
<dbReference type="PATRIC" id="fig|345309.4.peg.663"/>
<keyword evidence="4" id="KW-1185">Reference proteome</keyword>
<accession>A0A0F3KWZ0</accession>
<sequence>MTLSRFAALAALVPFAALQPADAVASRGALPTLAWKRCPASLTGDWPELGDRLRCATFDAPLDHAGDDARTIEVGVVRIAAAVPARREGSIFVNIGGPGGNPATLLPGLAAFFASADERDPVHGDQRRLGDRFDLVGVIPRGLRGGWQMHCLDGFEAKHRFIPTHRDDANWQLVVDDAQRRATACASLPEAPHVNTLAHVHDMEWVREAIGDARIQFLGMSYGGRVGAWYAAIYPHRVDRLVLDSSMAVGGRYLDNVIASLDGTLAGFEREMLAPVLASPARWGLAGTPGELDWRARSPHALVRQAWYTRMSSPQDLAAGMAISQWIERDGWRSWGVLSRKVEKTTFSTDPGVARLIKQSARALVKAGSALDPDAAYAPAGADLVGTDGDAVNLATLCNDDAWQAQREWIRARIDRDAFTYPTDDGEHAVELLACAAWPHHRVDWPDMAALGKRADMLLVQSELDPVTPLAAARHTLQRFPRARLLLANGATQHGLFAQSDTPCVEQGAARYLLDGSLPDAGARETGCTFQALPDASSYEYYDYDD</sequence>
<keyword evidence="1" id="KW-0732">Signal</keyword>
<gene>
    <name evidence="3" type="ORF">VI08_07295</name>
</gene>
<comment type="caution">
    <text evidence="3">The sequence shown here is derived from an EMBL/GenBank/DDBJ whole genome shotgun (WGS) entry which is preliminary data.</text>
</comment>
<evidence type="ECO:0000313" key="4">
    <source>
        <dbReference type="Proteomes" id="UP000033651"/>
    </source>
</evidence>
<proteinExistence type="predicted"/>
<dbReference type="Proteomes" id="UP000033651">
    <property type="component" value="Unassembled WGS sequence"/>
</dbReference>
<dbReference type="EMBL" id="JZRB01000014">
    <property type="protein sequence ID" value="KJV35785.1"/>
    <property type="molecule type" value="Genomic_DNA"/>
</dbReference>
<dbReference type="InterPro" id="IPR013595">
    <property type="entry name" value="Pept_S33_TAP-like_C"/>
</dbReference>
<protein>
    <recommendedName>
        <fullName evidence="2">Peptidase S33 tripeptidyl aminopeptidase-like C-terminal domain-containing protein</fullName>
    </recommendedName>
</protein>
<organism evidence="3 4">
    <name type="scientific">Luteibacter yeojuensis</name>
    <dbReference type="NCBI Taxonomy" id="345309"/>
    <lineage>
        <taxon>Bacteria</taxon>
        <taxon>Pseudomonadati</taxon>
        <taxon>Pseudomonadota</taxon>
        <taxon>Gammaproteobacteria</taxon>
        <taxon>Lysobacterales</taxon>
        <taxon>Rhodanobacteraceae</taxon>
        <taxon>Luteibacter</taxon>
    </lineage>
</organism>
<dbReference type="InterPro" id="IPR029058">
    <property type="entry name" value="AB_hydrolase_fold"/>
</dbReference>
<feature type="signal peptide" evidence="1">
    <location>
        <begin position="1"/>
        <end position="25"/>
    </location>
</feature>
<name>A0A0F3KWZ0_9GAMM</name>
<dbReference type="AlphaFoldDB" id="A0A0F3KWZ0"/>
<evidence type="ECO:0000259" key="2">
    <source>
        <dbReference type="Pfam" id="PF08386"/>
    </source>
</evidence>
<feature type="domain" description="Peptidase S33 tripeptidyl aminopeptidase-like C-terminal" evidence="2">
    <location>
        <begin position="431"/>
        <end position="523"/>
    </location>
</feature>
<evidence type="ECO:0000256" key="1">
    <source>
        <dbReference type="SAM" id="SignalP"/>
    </source>
</evidence>
<dbReference type="Pfam" id="PF08386">
    <property type="entry name" value="Abhydrolase_4"/>
    <property type="match status" value="1"/>
</dbReference>
<reference evidence="3 4" key="1">
    <citation type="submission" date="2015-03" db="EMBL/GenBank/DDBJ databases">
        <title>Draft genome sequence of Luteibacter yeojuensis strain SU11.</title>
        <authorList>
            <person name="Sulaiman J."/>
            <person name="Priya K."/>
            <person name="Chan K.-G."/>
        </authorList>
    </citation>
    <scope>NUCLEOTIDE SEQUENCE [LARGE SCALE GENOMIC DNA]</scope>
    <source>
        <strain evidence="3 4">SU11</strain>
    </source>
</reference>
<dbReference type="RefSeq" id="WP_045828882.1">
    <property type="nucleotide sequence ID" value="NZ_JZRB01000014.1"/>
</dbReference>
<dbReference type="SUPFAM" id="SSF53474">
    <property type="entry name" value="alpha/beta-Hydrolases"/>
    <property type="match status" value="1"/>
</dbReference>
<evidence type="ECO:0000313" key="3">
    <source>
        <dbReference type="EMBL" id="KJV35785.1"/>
    </source>
</evidence>